<name>A0A292Q6J7_9PEZI</name>
<organism evidence="2 3">
    <name type="scientific">Tuber aestivum</name>
    <name type="common">summer truffle</name>
    <dbReference type="NCBI Taxonomy" id="59557"/>
    <lineage>
        <taxon>Eukaryota</taxon>
        <taxon>Fungi</taxon>
        <taxon>Dikarya</taxon>
        <taxon>Ascomycota</taxon>
        <taxon>Pezizomycotina</taxon>
        <taxon>Pezizomycetes</taxon>
        <taxon>Pezizales</taxon>
        <taxon>Tuberaceae</taxon>
        <taxon>Tuber</taxon>
    </lineage>
</organism>
<evidence type="ECO:0000313" key="3">
    <source>
        <dbReference type="Proteomes" id="UP001412239"/>
    </source>
</evidence>
<dbReference type="EMBL" id="LN890959">
    <property type="protein sequence ID" value="CUS14383.1"/>
    <property type="molecule type" value="Genomic_DNA"/>
</dbReference>
<keyword evidence="3" id="KW-1185">Reference proteome</keyword>
<evidence type="ECO:0000313" key="2">
    <source>
        <dbReference type="EMBL" id="CUS14383.1"/>
    </source>
</evidence>
<dbReference type="AlphaFoldDB" id="A0A292Q6J7"/>
<reference evidence="2" key="1">
    <citation type="submission" date="2015-10" db="EMBL/GenBank/DDBJ databases">
        <authorList>
            <person name="Regsiter A."/>
            <person name="william w."/>
        </authorList>
    </citation>
    <scope>NUCLEOTIDE SEQUENCE</scope>
    <source>
        <strain evidence="2">Montdore</strain>
    </source>
</reference>
<protein>
    <submittedName>
        <fullName evidence="2">Uncharacterized protein</fullName>
    </submittedName>
</protein>
<feature type="coiled-coil region" evidence="1">
    <location>
        <begin position="15"/>
        <end position="42"/>
    </location>
</feature>
<sequence length="302" mass="33721">MTLPDTSSTKGQSTISELSARNADLMSQLEERNTQLSALQATLMRSNSVPPSLDDRSIASRFKQLEQELKDWIIIHFKSTEQRPDLSPELREILISQVPLFDRLLQQPRSRTMVLRAVAGHVIQKAFESGEFVGVGDGLVAMETGLGRHTSGAEFNKWRSQTFIMLSKAFTTESKAHVVTTISQRLDNLLSPFATTTSQPERLHFLSRIVESAATLSLDLGCQIAKFKVLSEPAEAQFRCAQMEDVYQEHETHVDPHTGQPVNALDGKTIQAVVFPSVIKWGTERGENYDEMKVLLKARVLA</sequence>
<evidence type="ECO:0000256" key="1">
    <source>
        <dbReference type="SAM" id="Coils"/>
    </source>
</evidence>
<dbReference type="Proteomes" id="UP001412239">
    <property type="component" value="Unassembled WGS sequence"/>
</dbReference>
<proteinExistence type="predicted"/>
<gene>
    <name evidence="2" type="ORF">GSTUAT00001434001</name>
</gene>
<keyword evidence="1" id="KW-0175">Coiled coil</keyword>
<accession>A0A292Q6J7</accession>